<keyword evidence="6 7" id="KW-0472">Membrane</keyword>
<dbReference type="InterPro" id="IPR017850">
    <property type="entry name" value="Alkaline_phosphatase_core_sf"/>
</dbReference>
<feature type="transmembrane region" description="Helical" evidence="7">
    <location>
        <begin position="170"/>
        <end position="186"/>
    </location>
</feature>
<evidence type="ECO:0000256" key="6">
    <source>
        <dbReference type="ARBA" id="ARBA00023136"/>
    </source>
</evidence>
<evidence type="ECO:0000256" key="3">
    <source>
        <dbReference type="ARBA" id="ARBA00022679"/>
    </source>
</evidence>
<comment type="caution">
    <text evidence="9">The sequence shown here is derived from an EMBL/GenBank/DDBJ whole genome shotgun (WGS) entry which is preliminary data.</text>
</comment>
<dbReference type="Pfam" id="PF00884">
    <property type="entry name" value="Sulfatase"/>
    <property type="match status" value="1"/>
</dbReference>
<feature type="transmembrane region" description="Helical" evidence="7">
    <location>
        <begin position="20"/>
        <end position="40"/>
    </location>
</feature>
<feature type="transmembrane region" description="Helical" evidence="7">
    <location>
        <begin position="131"/>
        <end position="149"/>
    </location>
</feature>
<keyword evidence="5 7" id="KW-1133">Transmembrane helix</keyword>
<gene>
    <name evidence="9" type="ORF">GCM10009105_25290</name>
</gene>
<feature type="transmembrane region" description="Helical" evidence="7">
    <location>
        <begin position="77"/>
        <end position="95"/>
    </location>
</feature>
<dbReference type="EMBL" id="BAAAEU010000015">
    <property type="protein sequence ID" value="GAA0717887.1"/>
    <property type="molecule type" value="Genomic_DNA"/>
</dbReference>
<dbReference type="Proteomes" id="UP001501523">
    <property type="component" value="Unassembled WGS sequence"/>
</dbReference>
<dbReference type="SUPFAM" id="SSF53649">
    <property type="entry name" value="Alkaline phosphatase-like"/>
    <property type="match status" value="1"/>
</dbReference>
<dbReference type="InterPro" id="IPR000917">
    <property type="entry name" value="Sulfatase_N"/>
</dbReference>
<name>A0ABN1IN77_9GAMM</name>
<accession>A0ABN1IN77</accession>
<keyword evidence="3" id="KW-0808">Transferase</keyword>
<dbReference type="PANTHER" id="PTHR30443">
    <property type="entry name" value="INNER MEMBRANE PROTEIN"/>
    <property type="match status" value="1"/>
</dbReference>
<evidence type="ECO:0000256" key="2">
    <source>
        <dbReference type="ARBA" id="ARBA00022475"/>
    </source>
</evidence>
<keyword evidence="10" id="KW-1185">Reference proteome</keyword>
<evidence type="ECO:0000256" key="4">
    <source>
        <dbReference type="ARBA" id="ARBA00022692"/>
    </source>
</evidence>
<comment type="subcellular location">
    <subcellularLocation>
        <location evidence="1">Cell membrane</location>
        <topology evidence="1">Multi-pass membrane protein</topology>
    </subcellularLocation>
</comment>
<dbReference type="PANTHER" id="PTHR30443:SF2">
    <property type="entry name" value="PHOSPHOETHANOLAMINE TRANSFERASE EPTC"/>
    <property type="match status" value="1"/>
</dbReference>
<evidence type="ECO:0000256" key="5">
    <source>
        <dbReference type="ARBA" id="ARBA00022989"/>
    </source>
</evidence>
<dbReference type="InterPro" id="IPR058130">
    <property type="entry name" value="PEA_transf_C"/>
</dbReference>
<reference evidence="9 10" key="1">
    <citation type="journal article" date="2019" name="Int. J. Syst. Evol. Microbiol.">
        <title>The Global Catalogue of Microorganisms (GCM) 10K type strain sequencing project: providing services to taxonomists for standard genome sequencing and annotation.</title>
        <authorList>
            <consortium name="The Broad Institute Genomics Platform"/>
            <consortium name="The Broad Institute Genome Sequencing Center for Infectious Disease"/>
            <person name="Wu L."/>
            <person name="Ma J."/>
        </authorList>
    </citation>
    <scope>NUCLEOTIDE SEQUENCE [LARGE SCALE GENOMIC DNA]</scope>
    <source>
        <strain evidence="9 10">JCM 15421</strain>
    </source>
</reference>
<dbReference type="RefSeq" id="WP_343791657.1">
    <property type="nucleotide sequence ID" value="NZ_BAAAEU010000015.1"/>
</dbReference>
<dbReference type="Gene3D" id="3.40.720.10">
    <property type="entry name" value="Alkaline Phosphatase, subunit A"/>
    <property type="match status" value="1"/>
</dbReference>
<feature type="domain" description="Sulfatase N-terminal" evidence="8">
    <location>
        <begin position="262"/>
        <end position="556"/>
    </location>
</feature>
<evidence type="ECO:0000313" key="9">
    <source>
        <dbReference type="EMBL" id="GAA0717887.1"/>
    </source>
</evidence>
<keyword evidence="2" id="KW-1003">Cell membrane</keyword>
<proteinExistence type="predicted"/>
<protein>
    <recommendedName>
        <fullName evidence="8">Sulfatase N-terminal domain-containing protein</fullName>
    </recommendedName>
</protein>
<evidence type="ECO:0000256" key="7">
    <source>
        <dbReference type="SAM" id="Phobius"/>
    </source>
</evidence>
<organism evidence="9 10">
    <name type="scientific">Dokdonella soli</name>
    <dbReference type="NCBI Taxonomy" id="529810"/>
    <lineage>
        <taxon>Bacteria</taxon>
        <taxon>Pseudomonadati</taxon>
        <taxon>Pseudomonadota</taxon>
        <taxon>Gammaproteobacteria</taxon>
        <taxon>Lysobacterales</taxon>
        <taxon>Rhodanobacteraceae</taxon>
        <taxon>Dokdonella</taxon>
    </lineage>
</organism>
<keyword evidence="4 7" id="KW-0812">Transmembrane</keyword>
<evidence type="ECO:0000259" key="8">
    <source>
        <dbReference type="Pfam" id="PF00884"/>
    </source>
</evidence>
<evidence type="ECO:0000256" key="1">
    <source>
        <dbReference type="ARBA" id="ARBA00004651"/>
    </source>
</evidence>
<evidence type="ECO:0000313" key="10">
    <source>
        <dbReference type="Proteomes" id="UP001501523"/>
    </source>
</evidence>
<dbReference type="CDD" id="cd16017">
    <property type="entry name" value="LptA"/>
    <property type="match status" value="1"/>
</dbReference>
<feature type="transmembrane region" description="Helical" evidence="7">
    <location>
        <begin position="46"/>
        <end position="70"/>
    </location>
</feature>
<dbReference type="InterPro" id="IPR040423">
    <property type="entry name" value="PEA_transferase"/>
</dbReference>
<sequence length="604" mass="67262">MKRDVAVAGGEGDTSVAGGWLSSMLPLTGLAAYCLAWLSPNILTTIYIPVVASKAKLAISIGLMAAWLLAFRSMRRACLYSLPIFFLLLPFDLFYTTTYREPPTTNIIPSIVEAITETHWSETSDYMRGRGVEFVGLIGFSILAWWLGVWSSGRLHPPQWTELFKWPSRVALLFVAFSVMAVGWSIDTSEKASEEMPAYKGALEKFVDRVPLKLKGIFPFGRAFSIAEYMKQEAEISAFLRQTEHARIDAVELNANSAREVYVLAIGETGRRDRMGILGYQRNTTPRLAETRGVVKIPDMVTPWTLTTHAVPTILTADLKGSNPRKPTILNTVRAYKEAGFKTYWLSNQPSFGEAENAITRVARQSDEWIFVNPSNNSGFGKGTYDGVLLPLLRERLERNEPKQFFVIHLLGSHDSYQRRYPIEFNTFKPSLTDLPEDNPDDHDVRLKQEVNNSYDNSVLYTDHVLAEVISDLAAIGADAGLFYVADHGEDLFDGACGETGHGGYDYVQYPVASFVWLSDQYRADFHERADNLSGNSGKPLITTEMFPSMLGMAGIDYDGMESGKNIFDAAFSPARRMVHASELIDWDTASTSGVCRSLHSPQG</sequence>